<feature type="chain" id="PRO_5012036307" evidence="1">
    <location>
        <begin position="20"/>
        <end position="244"/>
    </location>
</feature>
<evidence type="ECO:0000313" key="2">
    <source>
        <dbReference type="EMBL" id="MAA11240.1"/>
    </source>
</evidence>
<organism evidence="2">
    <name type="scientific">Rhipicephalus zambeziensis</name>
    <dbReference type="NCBI Taxonomy" id="60191"/>
    <lineage>
        <taxon>Eukaryota</taxon>
        <taxon>Metazoa</taxon>
        <taxon>Ecdysozoa</taxon>
        <taxon>Arthropoda</taxon>
        <taxon>Chelicerata</taxon>
        <taxon>Arachnida</taxon>
        <taxon>Acari</taxon>
        <taxon>Parasitiformes</taxon>
        <taxon>Ixodida</taxon>
        <taxon>Ixodoidea</taxon>
        <taxon>Ixodidae</taxon>
        <taxon>Rhipicephalinae</taxon>
        <taxon>Rhipicephalus</taxon>
        <taxon>Rhipicephalus</taxon>
    </lineage>
</organism>
<accession>A0A224YBR5</accession>
<reference evidence="2" key="1">
    <citation type="journal article" date="2017" name="Parasit. Vectors">
        <title>Sialotranscriptomics of Rhipicephalus zambeziensis reveals intricate expression profiles of secretory proteins and suggests tight temporal transcriptional regulation during blood-feeding.</title>
        <authorList>
            <person name="de Castro M.H."/>
            <person name="de Klerk D."/>
            <person name="Pienaar R."/>
            <person name="Rees D.J.G."/>
            <person name="Mans B.J."/>
        </authorList>
    </citation>
    <scope>NUCLEOTIDE SEQUENCE</scope>
    <source>
        <tissue evidence="2">Salivary glands</tissue>
    </source>
</reference>
<protein>
    <submittedName>
        <fullName evidence="2">28 kDa Metastriate family member</fullName>
    </submittedName>
</protein>
<keyword evidence="1" id="KW-0732">Signal</keyword>
<evidence type="ECO:0000256" key="1">
    <source>
        <dbReference type="SAM" id="SignalP"/>
    </source>
</evidence>
<dbReference type="EMBL" id="GFPF01000094">
    <property type="protein sequence ID" value="MAA11240.1"/>
    <property type="molecule type" value="Transcribed_RNA"/>
</dbReference>
<name>A0A224YBR5_9ACAR</name>
<proteinExistence type="predicted"/>
<feature type="signal peptide" evidence="1">
    <location>
        <begin position="1"/>
        <end position="19"/>
    </location>
</feature>
<sequence>MCELLPILSCLVLMTSAKAAWYEKGNSYHTRGEWWEFVKNNSWPPLGENITLDAYVYYDETYYGILHDTTEYSKNLFKEAQEYLHNRSIMVNITTLQTVQVTNLSVYFENRTLDGRHTLENLTNHGRSLKRANNSVYFLFVWPGGSDMNKSIDILHDNGSHYLNVSEVSTKNTFCTNNTSAAVIRHRHTSSNYWSTVKALLDIFGSQHFIAITSKDWDNMNKTFSKCPLHTTAKEEAIGDIPVC</sequence>
<dbReference type="AlphaFoldDB" id="A0A224YBR5"/>